<dbReference type="AlphaFoldDB" id="A0A4P6ZKT8"/>
<dbReference type="InterPro" id="IPR014729">
    <property type="entry name" value="Rossmann-like_a/b/a_fold"/>
</dbReference>
<dbReference type="CDD" id="cd00293">
    <property type="entry name" value="USP-like"/>
    <property type="match status" value="1"/>
</dbReference>
<evidence type="ECO:0000313" key="4">
    <source>
        <dbReference type="Proteomes" id="UP000294321"/>
    </source>
</evidence>
<gene>
    <name evidence="3" type="ORF">ELX58_04540</name>
</gene>
<dbReference type="SUPFAM" id="SSF52402">
    <property type="entry name" value="Adenine nucleotide alpha hydrolases-like"/>
    <property type="match status" value="1"/>
</dbReference>
<dbReference type="RefSeq" id="WP_133441974.1">
    <property type="nucleotide sequence ID" value="NZ_CP034726.1"/>
</dbReference>
<dbReference type="PANTHER" id="PTHR31964">
    <property type="entry name" value="ADENINE NUCLEOTIDE ALPHA HYDROLASES-LIKE SUPERFAMILY PROTEIN"/>
    <property type="match status" value="1"/>
</dbReference>
<evidence type="ECO:0000313" key="3">
    <source>
        <dbReference type="EMBL" id="QBP18415.1"/>
    </source>
</evidence>
<keyword evidence="4" id="KW-1185">Reference proteome</keyword>
<dbReference type="InterPro" id="IPR006015">
    <property type="entry name" value="Universal_stress_UspA"/>
</dbReference>
<protein>
    <submittedName>
        <fullName evidence="3">Universal stress protein</fullName>
    </submittedName>
</protein>
<organism evidence="3 4">
    <name type="scientific">Acetilactobacillus jinshanensis</name>
    <dbReference type="NCBI Taxonomy" id="1720083"/>
    <lineage>
        <taxon>Bacteria</taxon>
        <taxon>Bacillati</taxon>
        <taxon>Bacillota</taxon>
        <taxon>Bacilli</taxon>
        <taxon>Lactobacillales</taxon>
        <taxon>Lactobacillaceae</taxon>
        <taxon>Acetilactobacillus</taxon>
    </lineage>
</organism>
<dbReference type="PRINTS" id="PR01438">
    <property type="entry name" value="UNVRSLSTRESS"/>
</dbReference>
<reference evidence="4" key="1">
    <citation type="submission" date="2018-12" db="EMBL/GenBank/DDBJ databases">
        <title>A new species of lactobacillus.</title>
        <authorList>
            <person name="Jian Y."/>
            <person name="Xin L."/>
            <person name="Hong Z.J."/>
            <person name="Ming L.Z."/>
            <person name="Hong X.Z."/>
        </authorList>
    </citation>
    <scope>NUCLEOTIDE SEQUENCE [LARGE SCALE GENOMIC DNA]</scope>
    <source>
        <strain evidence="4">HSLZ-75</strain>
    </source>
</reference>
<dbReference type="Proteomes" id="UP000294321">
    <property type="component" value="Chromosome"/>
</dbReference>
<comment type="similarity">
    <text evidence="1">Belongs to the universal stress protein A family.</text>
</comment>
<accession>A0A4P6ZKT8</accession>
<evidence type="ECO:0000259" key="2">
    <source>
        <dbReference type="Pfam" id="PF00582"/>
    </source>
</evidence>
<dbReference type="OrthoDB" id="9789668at2"/>
<dbReference type="EMBL" id="CP034726">
    <property type="protein sequence ID" value="QBP18415.1"/>
    <property type="molecule type" value="Genomic_DNA"/>
</dbReference>
<dbReference type="Gene3D" id="3.40.50.620">
    <property type="entry name" value="HUPs"/>
    <property type="match status" value="1"/>
</dbReference>
<dbReference type="Pfam" id="PF00582">
    <property type="entry name" value="Usp"/>
    <property type="match status" value="1"/>
</dbReference>
<sequence length="153" mass="16919">MTKAKTTYYNNIIVPLDGSHNAKLAFQRALVMAEHHPKTTKLHLVHAISEAADLTTADDAFVHTVTKIDTKKIKKYQAVAKKHHVKADYLIACGPPKVLIAHNFVDHFHANLIVMGSNGLTPIERVLMGSVAVYVAREAPCDVLLVKDPLNHR</sequence>
<dbReference type="KEGG" id="lji:ELX58_04540"/>
<dbReference type="InterPro" id="IPR006016">
    <property type="entry name" value="UspA"/>
</dbReference>
<feature type="domain" description="UspA" evidence="2">
    <location>
        <begin position="9"/>
        <end position="147"/>
    </location>
</feature>
<name>A0A4P6ZKT8_9LACO</name>
<evidence type="ECO:0000256" key="1">
    <source>
        <dbReference type="ARBA" id="ARBA00008791"/>
    </source>
</evidence>
<dbReference type="PANTHER" id="PTHR31964:SF113">
    <property type="entry name" value="USPA DOMAIN-CONTAINING PROTEIN"/>
    <property type="match status" value="1"/>
</dbReference>
<proteinExistence type="inferred from homology"/>